<keyword evidence="6" id="KW-1185">Reference proteome</keyword>
<dbReference type="InterPro" id="IPR029052">
    <property type="entry name" value="Metallo-depent_PP-like"/>
</dbReference>
<gene>
    <name evidence="4" type="ORF">ADS79_29895</name>
    <name evidence="3" type="ORF">BRE01_64190</name>
</gene>
<feature type="domain" description="Capsule synthesis protein CapA" evidence="2">
    <location>
        <begin position="9"/>
        <end position="331"/>
    </location>
</feature>
<dbReference type="Proteomes" id="UP000319578">
    <property type="component" value="Unassembled WGS sequence"/>
</dbReference>
<protein>
    <submittedName>
        <fullName evidence="4">Poly-gamma-glutamate biosynthesis protein</fullName>
    </submittedName>
</protein>
<dbReference type="PANTHER" id="PTHR33393">
    <property type="entry name" value="POLYGLUTAMINE SYNTHESIS ACCESSORY PROTEIN RV0574C-RELATED"/>
    <property type="match status" value="1"/>
</dbReference>
<dbReference type="EMBL" id="LGIQ01000011">
    <property type="protein sequence ID" value="KNB70032.1"/>
    <property type="molecule type" value="Genomic_DNA"/>
</dbReference>
<evidence type="ECO:0000256" key="1">
    <source>
        <dbReference type="ARBA" id="ARBA00005662"/>
    </source>
</evidence>
<comment type="caution">
    <text evidence="4">The sequence shown here is derived from an EMBL/GenBank/DDBJ whole genome shotgun (WGS) entry which is preliminary data.</text>
</comment>
<evidence type="ECO:0000313" key="6">
    <source>
        <dbReference type="Proteomes" id="UP000319578"/>
    </source>
</evidence>
<sequence>MKHNEEGLKIVLTGDSIIARRIGVYEDEPTKELVKLIKDADVSFTNLEVLPNDFQGHPAARSDGAHFAAHSWVLDELVDMGFNLFSVANNHALDYGVEGLLATFKELEDRKMSYAGAGRNLADSRMPVYYDTDAGSVAMISCTSTFFEEQSAGDQSPEANGRPGVNPLHFDVVYEVTEEQLSVLRQVSDDLGLETQRKEWVRLGFAADPKDASLLPLVDSNLRVAGTLNANFRAAEKAAVRTVPNAQDLEEIVKWVKEAKSRSDIVIVSLHAHEQGDTREQPAEFIQMFARSVIDAGADIVVGHGPHLLRGMELYEGKPIFYSIGNFIGQNELIYKLPADSYKRFGIDKNLAPSEVFRIRSQDGKKGFPGDPLYWQTVVPVCRFQDGKLVQLEIAPVEITYSQKPHKRGRPCMAKGQRAEEILHKFRELSKEFGTSINENGQVLL</sequence>
<dbReference type="RefSeq" id="WP_049742076.1">
    <property type="nucleotide sequence ID" value="NZ_BJON01000033.1"/>
</dbReference>
<reference evidence="4" key="2">
    <citation type="submission" date="2015-07" db="EMBL/GenBank/DDBJ databases">
        <title>MeaNS - Measles Nucleotide Surveillance Program.</title>
        <authorList>
            <person name="Tran T."/>
            <person name="Druce J."/>
        </authorList>
    </citation>
    <scope>NUCLEOTIDE SEQUENCE</scope>
    <source>
        <strain evidence="4">DSM 9887</strain>
    </source>
</reference>
<dbReference type="STRING" id="54915.ADS79_29895"/>
<dbReference type="SMART" id="SM00854">
    <property type="entry name" value="PGA_cap"/>
    <property type="match status" value="1"/>
</dbReference>
<proteinExistence type="inferred from homology"/>
<dbReference type="InterPro" id="IPR019079">
    <property type="entry name" value="Capsule_synth_CapA"/>
</dbReference>
<evidence type="ECO:0000313" key="4">
    <source>
        <dbReference type="EMBL" id="KNB70032.1"/>
    </source>
</evidence>
<dbReference type="PANTHER" id="PTHR33393:SF11">
    <property type="entry name" value="POLYGLUTAMINE SYNTHESIS ACCESSORY PROTEIN RV0574C-RELATED"/>
    <property type="match status" value="1"/>
</dbReference>
<dbReference type="CDD" id="cd07381">
    <property type="entry name" value="MPP_CapA"/>
    <property type="match status" value="1"/>
</dbReference>
<dbReference type="EMBL" id="BJON01000033">
    <property type="protein sequence ID" value="GED72717.1"/>
    <property type="molecule type" value="Genomic_DNA"/>
</dbReference>
<organism evidence="4 5">
    <name type="scientific">Brevibacillus reuszeri</name>
    <dbReference type="NCBI Taxonomy" id="54915"/>
    <lineage>
        <taxon>Bacteria</taxon>
        <taxon>Bacillati</taxon>
        <taxon>Bacillota</taxon>
        <taxon>Bacilli</taxon>
        <taxon>Bacillales</taxon>
        <taxon>Paenibacillaceae</taxon>
        <taxon>Brevibacillus</taxon>
    </lineage>
</organism>
<reference evidence="3 6" key="3">
    <citation type="submission" date="2019-06" db="EMBL/GenBank/DDBJ databases">
        <title>Whole genome shotgun sequence of Brevibacillus reuszeri NBRC 15719.</title>
        <authorList>
            <person name="Hosoyama A."/>
            <person name="Uohara A."/>
            <person name="Ohji S."/>
            <person name="Ichikawa N."/>
        </authorList>
    </citation>
    <scope>NUCLEOTIDE SEQUENCE [LARGE SCALE GENOMIC DNA]</scope>
    <source>
        <strain evidence="3 6">NBRC 15719</strain>
    </source>
</reference>
<comment type="similarity">
    <text evidence="1">Belongs to the CapA family.</text>
</comment>
<dbReference type="Proteomes" id="UP000036834">
    <property type="component" value="Unassembled WGS sequence"/>
</dbReference>
<dbReference type="AlphaFoldDB" id="A0A0K9YN09"/>
<dbReference type="Gene3D" id="3.60.21.10">
    <property type="match status" value="1"/>
</dbReference>
<name>A0A0K9YN09_9BACL</name>
<dbReference type="SUPFAM" id="SSF56300">
    <property type="entry name" value="Metallo-dependent phosphatases"/>
    <property type="match status" value="1"/>
</dbReference>
<accession>A0A0K9YN09</accession>
<dbReference type="OrthoDB" id="9810906at2"/>
<dbReference type="PATRIC" id="fig|54915.3.peg.5203"/>
<reference evidence="5" key="1">
    <citation type="submission" date="2015-07" db="EMBL/GenBank/DDBJ databases">
        <title>Genome sequencing project for genomic taxonomy and phylogenomics of Bacillus-like bacteria.</title>
        <authorList>
            <person name="Liu B."/>
            <person name="Wang J."/>
            <person name="Zhu Y."/>
            <person name="Liu G."/>
            <person name="Chen Q."/>
            <person name="Chen Z."/>
            <person name="Lan J."/>
            <person name="Che J."/>
            <person name="Ge C."/>
            <person name="Shi H."/>
            <person name="Pan Z."/>
            <person name="Liu X."/>
        </authorList>
    </citation>
    <scope>NUCLEOTIDE SEQUENCE [LARGE SCALE GENOMIC DNA]</scope>
    <source>
        <strain evidence="5">DSM 9887</strain>
    </source>
</reference>
<dbReference type="InterPro" id="IPR052169">
    <property type="entry name" value="CW_Biosynth-Accessory"/>
</dbReference>
<evidence type="ECO:0000259" key="2">
    <source>
        <dbReference type="SMART" id="SM00854"/>
    </source>
</evidence>
<evidence type="ECO:0000313" key="3">
    <source>
        <dbReference type="EMBL" id="GED72717.1"/>
    </source>
</evidence>
<dbReference type="Pfam" id="PF09587">
    <property type="entry name" value="PGA_cap"/>
    <property type="match status" value="1"/>
</dbReference>
<evidence type="ECO:0000313" key="5">
    <source>
        <dbReference type="Proteomes" id="UP000036834"/>
    </source>
</evidence>